<feature type="compositionally biased region" description="Low complexity" evidence="1">
    <location>
        <begin position="108"/>
        <end position="125"/>
    </location>
</feature>
<accession>A0A6A6JFC5</accession>
<dbReference type="OrthoDB" id="3920481at2759"/>
<keyword evidence="3" id="KW-1185">Reference proteome</keyword>
<proteinExistence type="predicted"/>
<protein>
    <submittedName>
        <fullName evidence="2">Uncharacterized protein</fullName>
    </submittedName>
</protein>
<feature type="region of interest" description="Disordered" evidence="1">
    <location>
        <begin position="1"/>
        <end position="21"/>
    </location>
</feature>
<name>A0A6A6JFC5_WESOR</name>
<feature type="compositionally biased region" description="Polar residues" evidence="1">
    <location>
        <begin position="1"/>
        <end position="13"/>
    </location>
</feature>
<organism evidence="2 3">
    <name type="scientific">Westerdykella ornata</name>
    <dbReference type="NCBI Taxonomy" id="318751"/>
    <lineage>
        <taxon>Eukaryota</taxon>
        <taxon>Fungi</taxon>
        <taxon>Dikarya</taxon>
        <taxon>Ascomycota</taxon>
        <taxon>Pezizomycotina</taxon>
        <taxon>Dothideomycetes</taxon>
        <taxon>Pleosporomycetidae</taxon>
        <taxon>Pleosporales</taxon>
        <taxon>Sporormiaceae</taxon>
        <taxon>Westerdykella</taxon>
    </lineage>
</organism>
<dbReference type="GeneID" id="54554200"/>
<gene>
    <name evidence="2" type="ORF">EI97DRAFT_459665</name>
</gene>
<reference evidence="2" key="1">
    <citation type="journal article" date="2020" name="Stud. Mycol.">
        <title>101 Dothideomycetes genomes: a test case for predicting lifestyles and emergence of pathogens.</title>
        <authorList>
            <person name="Haridas S."/>
            <person name="Albert R."/>
            <person name="Binder M."/>
            <person name="Bloem J."/>
            <person name="Labutti K."/>
            <person name="Salamov A."/>
            <person name="Andreopoulos B."/>
            <person name="Baker S."/>
            <person name="Barry K."/>
            <person name="Bills G."/>
            <person name="Bluhm B."/>
            <person name="Cannon C."/>
            <person name="Castanera R."/>
            <person name="Culley D."/>
            <person name="Daum C."/>
            <person name="Ezra D."/>
            <person name="Gonzalez J."/>
            <person name="Henrissat B."/>
            <person name="Kuo A."/>
            <person name="Liang C."/>
            <person name="Lipzen A."/>
            <person name="Lutzoni F."/>
            <person name="Magnuson J."/>
            <person name="Mondo S."/>
            <person name="Nolan M."/>
            <person name="Ohm R."/>
            <person name="Pangilinan J."/>
            <person name="Park H.-J."/>
            <person name="Ramirez L."/>
            <person name="Alfaro M."/>
            <person name="Sun H."/>
            <person name="Tritt A."/>
            <person name="Yoshinaga Y."/>
            <person name="Zwiers L.-H."/>
            <person name="Turgeon B."/>
            <person name="Goodwin S."/>
            <person name="Spatafora J."/>
            <person name="Crous P."/>
            <person name="Grigoriev I."/>
        </authorList>
    </citation>
    <scope>NUCLEOTIDE SEQUENCE</scope>
    <source>
        <strain evidence="2">CBS 379.55</strain>
    </source>
</reference>
<feature type="region of interest" description="Disordered" evidence="1">
    <location>
        <begin position="83"/>
        <end position="130"/>
    </location>
</feature>
<dbReference type="AlphaFoldDB" id="A0A6A6JFC5"/>
<sequence length="170" mass="17916">MSPNFHYCSHNNTSSSSSSSTIPTCYFTYVPPSARRYSAETPNTPLSAYTDDISPDPHNPLLAWRPCTLPFAPAAMDASKLLQLQTQAAHAPRPSPAPLQKSNGTAESSSTGSSSSGSSSSSTSTCPTPPQLCCSRCRRTSIGVNGMIQFGTNLYYCSHCASMTGYVSAG</sequence>
<evidence type="ECO:0000256" key="1">
    <source>
        <dbReference type="SAM" id="MobiDB-lite"/>
    </source>
</evidence>
<dbReference type="Proteomes" id="UP000800097">
    <property type="component" value="Unassembled WGS sequence"/>
</dbReference>
<evidence type="ECO:0000313" key="3">
    <source>
        <dbReference type="Proteomes" id="UP000800097"/>
    </source>
</evidence>
<dbReference type="RefSeq" id="XP_033652566.1">
    <property type="nucleotide sequence ID" value="XM_033801025.1"/>
</dbReference>
<dbReference type="EMBL" id="ML986499">
    <property type="protein sequence ID" value="KAF2275027.1"/>
    <property type="molecule type" value="Genomic_DNA"/>
</dbReference>
<evidence type="ECO:0000313" key="2">
    <source>
        <dbReference type="EMBL" id="KAF2275027.1"/>
    </source>
</evidence>